<evidence type="ECO:0000259" key="2">
    <source>
        <dbReference type="Pfam" id="PF24586"/>
    </source>
</evidence>
<comment type="caution">
    <text evidence="6">The sequence shown here is derived from an EMBL/GenBank/DDBJ whole genome shotgun (WGS) entry which is preliminary data.</text>
</comment>
<dbReference type="AlphaFoldDB" id="A0A9W4GFX9"/>
<gene>
    <name evidence="6" type="ORF">BGTH12_LOCUS5395</name>
</gene>
<feature type="region of interest" description="Disordered" evidence="1">
    <location>
        <begin position="127"/>
        <end position="173"/>
    </location>
</feature>
<dbReference type="InterPro" id="IPR056031">
    <property type="entry name" value="DUF7612"/>
</dbReference>
<feature type="region of interest" description="Disordered" evidence="1">
    <location>
        <begin position="301"/>
        <end position="333"/>
    </location>
</feature>
<feature type="region of interest" description="Disordered" evidence="1">
    <location>
        <begin position="1"/>
        <end position="26"/>
    </location>
</feature>
<feature type="domain" description="DUF7613" evidence="4">
    <location>
        <begin position="769"/>
        <end position="916"/>
    </location>
</feature>
<evidence type="ECO:0000259" key="5">
    <source>
        <dbReference type="Pfam" id="PF24589"/>
    </source>
</evidence>
<feature type="domain" description="DUF7612" evidence="3">
    <location>
        <begin position="634"/>
        <end position="765"/>
    </location>
</feature>
<sequence>MEEYASHGKENEKKQRGRFMGKLFKEPKKPTSEVEVDDFLHGTSDKLFLVPQSHTNLPPVVQINHPDSASWSLKSDLANSGVGSKLPMYTKKSRKGLVVHFSDSPPTIIGDGGELAETPTVQISIRKETKSHLPHVSTEEISIEESAMIDSTSHSSEKNDTTEPSTLSQNQKTKTGLDLLSEKQFNFIENEGQQQRTVEELPRSLYIQRDKTDRRSISQKIRDEMRLGEGMTLVASRNSIVEGDIPGGIGIEGNTSQLEELHLNTMTNAIRSDSSRSMASNGPQVSESFSESLGAIFRINTPRETPSTHQMSQSLYERQESTPRTPFSPPPEAIVAAGDEALTEFSKRTAQVAILFRQSAESENLASYSLTLLVRMGLWWFLVGRMNLEAAVREKPITPQDQKANFRNLNQSYMDLVKALWIMEYFKSRIPELDPRSGNDKSVADTLETQQAVISGLRKLTISMKRNNFLPDTQYADYIQGLDSTIWVSDKGDKSLIIGQRLPSVSCINVSLPIGDTTQFFHYGRLLAEAILSEQGTSQLYRCPVLLSIIRNHKDKAIQAIIANQDGSLNFAIQSDKAQGPTWADLRWHARKSMIEIRLPRGFFLCLHCSELDFGNFWRIYDYEKRIYAALSQRLGEGLIFETILRSFQYLDESPHPTFNKEPQPSCHIRLYERTLAEQAATGLRIMHRGFRIALVTSPAIKNLKGVDLDLPSNLPIEFSFLRGEGGFPALLLKMEEANSSMRMLIATFNEVNERTKFHAILTGIALGHDEGIIVEGPVKAFALDAENQKPFSLLQTLDWQRFKFINQGSNDLQSCKTILSEKLRIILEFEHGTITDRVNVGPGELKIRLDLHHPLEIKVLRQPQVDMTISIESQAPKGSPHELSGLLNDIKRYSSTRVYAFPSMDELHLFQVALTGFEVLFDEIVTSFNISRRRMVVPIYKKWDAAMTRIQIIQKEKVIQLVAFFQNFNHGDCMNFILRSTDIFESSFRGGKYSLRIVDAKFALPKSRNEYSGIDHGYVCLDMPEYPGEHDDISIHFENESAFHNFSKSLPAPVKAASRMGSVRR</sequence>
<evidence type="ECO:0000313" key="6">
    <source>
        <dbReference type="EMBL" id="CAD6504037.1"/>
    </source>
</evidence>
<feature type="domain" description="DUF7611" evidence="2">
    <location>
        <begin position="480"/>
        <end position="631"/>
    </location>
</feature>
<dbReference type="Pfam" id="PF24586">
    <property type="entry name" value="DUF7611"/>
    <property type="match status" value="1"/>
</dbReference>
<protein>
    <submittedName>
        <fullName evidence="6">BgTH12-05774</fullName>
    </submittedName>
</protein>
<feature type="domain" description="DUF7614" evidence="5">
    <location>
        <begin position="922"/>
        <end position="1052"/>
    </location>
</feature>
<dbReference type="Pfam" id="PF24589">
    <property type="entry name" value="DUF7614"/>
    <property type="match status" value="1"/>
</dbReference>
<feature type="compositionally biased region" description="Basic and acidic residues" evidence="1">
    <location>
        <begin position="1"/>
        <end position="14"/>
    </location>
</feature>
<dbReference type="Pfam" id="PF24587">
    <property type="entry name" value="DUF7612"/>
    <property type="match status" value="1"/>
</dbReference>
<dbReference type="Pfam" id="PF24588">
    <property type="entry name" value="DUF7613"/>
    <property type="match status" value="1"/>
</dbReference>
<dbReference type="Proteomes" id="UP000683417">
    <property type="component" value="Unassembled WGS sequence"/>
</dbReference>
<dbReference type="InterPro" id="IPR056032">
    <property type="entry name" value="DUF7613"/>
</dbReference>
<name>A0A9W4GFX9_BLUGR</name>
<dbReference type="InterPro" id="IPR056030">
    <property type="entry name" value="DUF7611"/>
</dbReference>
<organism evidence="6 7">
    <name type="scientific">Blumeria graminis f. sp. triticale</name>
    <dbReference type="NCBI Taxonomy" id="1689686"/>
    <lineage>
        <taxon>Eukaryota</taxon>
        <taxon>Fungi</taxon>
        <taxon>Dikarya</taxon>
        <taxon>Ascomycota</taxon>
        <taxon>Pezizomycotina</taxon>
        <taxon>Leotiomycetes</taxon>
        <taxon>Erysiphales</taxon>
        <taxon>Erysiphaceae</taxon>
        <taxon>Blumeria</taxon>
    </lineage>
</organism>
<evidence type="ECO:0000259" key="3">
    <source>
        <dbReference type="Pfam" id="PF24587"/>
    </source>
</evidence>
<reference evidence="6" key="1">
    <citation type="submission" date="2020-10" db="EMBL/GenBank/DDBJ databases">
        <authorList>
            <person name="Muller C M."/>
        </authorList>
    </citation>
    <scope>NUCLEOTIDE SEQUENCE</scope>
    <source>
        <strain evidence="6">THUN-12</strain>
    </source>
</reference>
<dbReference type="EMBL" id="CAJHIT010000008">
    <property type="protein sequence ID" value="CAD6504037.1"/>
    <property type="molecule type" value="Genomic_DNA"/>
</dbReference>
<feature type="compositionally biased region" description="Polar residues" evidence="1">
    <location>
        <begin position="162"/>
        <end position="173"/>
    </location>
</feature>
<proteinExistence type="predicted"/>
<accession>A0A9W4GFX9</accession>
<evidence type="ECO:0000256" key="1">
    <source>
        <dbReference type="SAM" id="MobiDB-lite"/>
    </source>
</evidence>
<evidence type="ECO:0000313" key="7">
    <source>
        <dbReference type="Proteomes" id="UP000683417"/>
    </source>
</evidence>
<dbReference type="InterPro" id="IPR056033">
    <property type="entry name" value="DUF7614"/>
</dbReference>
<feature type="compositionally biased region" description="Polar residues" evidence="1">
    <location>
        <begin position="302"/>
        <end position="316"/>
    </location>
</feature>
<evidence type="ECO:0000259" key="4">
    <source>
        <dbReference type="Pfam" id="PF24588"/>
    </source>
</evidence>